<evidence type="ECO:0000256" key="1">
    <source>
        <dbReference type="SAM" id="Phobius"/>
    </source>
</evidence>
<protein>
    <submittedName>
        <fullName evidence="2">Uncharacterized protein</fullName>
    </submittedName>
</protein>
<feature type="transmembrane region" description="Helical" evidence="1">
    <location>
        <begin position="58"/>
        <end position="75"/>
    </location>
</feature>
<keyword evidence="1" id="KW-1133">Transmembrane helix</keyword>
<keyword evidence="1" id="KW-0472">Membrane</keyword>
<dbReference type="EMBL" id="JACHJP010000022">
    <property type="protein sequence ID" value="MBB4920992.1"/>
    <property type="molecule type" value="Genomic_DNA"/>
</dbReference>
<keyword evidence="3" id="KW-1185">Reference proteome</keyword>
<organism evidence="2 3">
    <name type="scientific">Streptosporangium saharense</name>
    <dbReference type="NCBI Taxonomy" id="1706840"/>
    <lineage>
        <taxon>Bacteria</taxon>
        <taxon>Bacillati</taxon>
        <taxon>Actinomycetota</taxon>
        <taxon>Actinomycetes</taxon>
        <taxon>Streptosporangiales</taxon>
        <taxon>Streptosporangiaceae</taxon>
        <taxon>Streptosporangium</taxon>
    </lineage>
</organism>
<keyword evidence="1" id="KW-0812">Transmembrane</keyword>
<sequence length="97" mass="10088">MHDIHQQVVAALAASPAPTTPDTAGLATWLRGLVGPLLLVVISIVAGFFLFTREITRFVQFLLLAAAILVIFYFPDVLVGLANGIATALGLKTGSGG</sequence>
<name>A0A7W7QWB6_9ACTN</name>
<reference evidence="2 3" key="1">
    <citation type="submission" date="2020-08" db="EMBL/GenBank/DDBJ databases">
        <title>Genomic Encyclopedia of Type Strains, Phase III (KMG-III): the genomes of soil and plant-associated and newly described type strains.</title>
        <authorList>
            <person name="Whitman W."/>
        </authorList>
    </citation>
    <scope>NUCLEOTIDE SEQUENCE [LARGE SCALE GENOMIC DNA]</scope>
    <source>
        <strain evidence="2 3">CECT 8840</strain>
    </source>
</reference>
<feature type="transmembrane region" description="Helical" evidence="1">
    <location>
        <begin position="29"/>
        <end position="51"/>
    </location>
</feature>
<dbReference type="AlphaFoldDB" id="A0A7W7QWB6"/>
<evidence type="ECO:0000313" key="2">
    <source>
        <dbReference type="EMBL" id="MBB4920992.1"/>
    </source>
</evidence>
<dbReference type="Proteomes" id="UP000552644">
    <property type="component" value="Unassembled WGS sequence"/>
</dbReference>
<proteinExistence type="predicted"/>
<gene>
    <name evidence="2" type="ORF">FHS44_008145</name>
</gene>
<evidence type="ECO:0000313" key="3">
    <source>
        <dbReference type="Proteomes" id="UP000552644"/>
    </source>
</evidence>
<comment type="caution">
    <text evidence="2">The sequence shown here is derived from an EMBL/GenBank/DDBJ whole genome shotgun (WGS) entry which is preliminary data.</text>
</comment>
<accession>A0A7W7QWB6</accession>
<dbReference type="RefSeq" id="WP_312864014.1">
    <property type="nucleotide sequence ID" value="NZ_JACHJP010000022.1"/>
</dbReference>